<organism evidence="4 5">
    <name type="scientific">Trifolium subterraneum</name>
    <name type="common">Subterranean clover</name>
    <dbReference type="NCBI Taxonomy" id="3900"/>
    <lineage>
        <taxon>Eukaryota</taxon>
        <taxon>Viridiplantae</taxon>
        <taxon>Streptophyta</taxon>
        <taxon>Embryophyta</taxon>
        <taxon>Tracheophyta</taxon>
        <taxon>Spermatophyta</taxon>
        <taxon>Magnoliopsida</taxon>
        <taxon>eudicotyledons</taxon>
        <taxon>Gunneridae</taxon>
        <taxon>Pentapetalae</taxon>
        <taxon>rosids</taxon>
        <taxon>fabids</taxon>
        <taxon>Fabales</taxon>
        <taxon>Fabaceae</taxon>
        <taxon>Papilionoideae</taxon>
        <taxon>50 kb inversion clade</taxon>
        <taxon>NPAAA clade</taxon>
        <taxon>Hologalegina</taxon>
        <taxon>IRL clade</taxon>
        <taxon>Trifolieae</taxon>
        <taxon>Trifolium</taxon>
    </lineage>
</organism>
<dbReference type="Proteomes" id="UP000242715">
    <property type="component" value="Unassembled WGS sequence"/>
</dbReference>
<evidence type="ECO:0000256" key="3">
    <source>
        <dbReference type="SAM" id="SignalP"/>
    </source>
</evidence>
<sequence length="75" mass="8495">MGLLPPQMFFSLIMMMMMMINLCNGQDCGGSYIQKTLIVDQQQGNGNHQTIADAIRSIDTNNNKWFKIHINPGTY</sequence>
<keyword evidence="2" id="KW-0134">Cell wall</keyword>
<keyword evidence="5" id="KW-1185">Reference proteome</keyword>
<keyword evidence="3" id="KW-0732">Signal</keyword>
<evidence type="ECO:0000256" key="1">
    <source>
        <dbReference type="ARBA" id="ARBA00004191"/>
    </source>
</evidence>
<dbReference type="AlphaFoldDB" id="A0A2Z6M812"/>
<gene>
    <name evidence="4" type="ORF">TSUD_202020</name>
</gene>
<name>A0A2Z6M812_TRISU</name>
<reference evidence="5" key="1">
    <citation type="journal article" date="2017" name="Front. Plant Sci.">
        <title>Climate Clever Clovers: New Paradigm to Reduce the Environmental Footprint of Ruminants by Breeding Low Methanogenic Forages Utilizing Haplotype Variation.</title>
        <authorList>
            <person name="Kaur P."/>
            <person name="Appels R."/>
            <person name="Bayer P.E."/>
            <person name="Keeble-Gagnere G."/>
            <person name="Wang J."/>
            <person name="Hirakawa H."/>
            <person name="Shirasawa K."/>
            <person name="Vercoe P."/>
            <person name="Stefanova K."/>
            <person name="Durmic Z."/>
            <person name="Nichols P."/>
            <person name="Revell C."/>
            <person name="Isobe S.N."/>
            <person name="Edwards D."/>
            <person name="Erskine W."/>
        </authorList>
    </citation>
    <scope>NUCLEOTIDE SEQUENCE [LARGE SCALE GENOMIC DNA]</scope>
    <source>
        <strain evidence="5">cv. Daliak</strain>
    </source>
</reference>
<keyword evidence="2" id="KW-0964">Secreted</keyword>
<proteinExistence type="predicted"/>
<feature type="signal peptide" evidence="3">
    <location>
        <begin position="1"/>
        <end position="25"/>
    </location>
</feature>
<protein>
    <recommendedName>
        <fullName evidence="6">Pectinesterase</fullName>
    </recommendedName>
</protein>
<dbReference type="EMBL" id="DF973182">
    <property type="protein sequence ID" value="GAU18313.1"/>
    <property type="molecule type" value="Genomic_DNA"/>
</dbReference>
<feature type="chain" id="PRO_5016289399" description="Pectinesterase" evidence="3">
    <location>
        <begin position="26"/>
        <end position="75"/>
    </location>
</feature>
<evidence type="ECO:0000313" key="5">
    <source>
        <dbReference type="Proteomes" id="UP000242715"/>
    </source>
</evidence>
<accession>A0A2Z6M812</accession>
<dbReference type="SUPFAM" id="SSF51126">
    <property type="entry name" value="Pectin lyase-like"/>
    <property type="match status" value="1"/>
</dbReference>
<evidence type="ECO:0000313" key="4">
    <source>
        <dbReference type="EMBL" id="GAU18313.1"/>
    </source>
</evidence>
<dbReference type="InterPro" id="IPR011050">
    <property type="entry name" value="Pectin_lyase_fold/virulence"/>
</dbReference>
<evidence type="ECO:0000256" key="2">
    <source>
        <dbReference type="ARBA" id="ARBA00022512"/>
    </source>
</evidence>
<comment type="subcellular location">
    <subcellularLocation>
        <location evidence="1">Secreted</location>
        <location evidence="1">Cell wall</location>
    </subcellularLocation>
</comment>
<dbReference type="Gene3D" id="2.160.20.10">
    <property type="entry name" value="Single-stranded right-handed beta-helix, Pectin lyase-like"/>
    <property type="match status" value="1"/>
</dbReference>
<evidence type="ECO:0008006" key="6">
    <source>
        <dbReference type="Google" id="ProtNLM"/>
    </source>
</evidence>
<dbReference type="InterPro" id="IPR012334">
    <property type="entry name" value="Pectin_lyas_fold"/>
</dbReference>